<evidence type="ECO:0000256" key="2">
    <source>
        <dbReference type="SAM" id="Phobius"/>
    </source>
</evidence>
<evidence type="ECO:0000256" key="1">
    <source>
        <dbReference type="SAM" id="MobiDB-lite"/>
    </source>
</evidence>
<keyword evidence="3" id="KW-0378">Hydrolase</keyword>
<gene>
    <name evidence="3" type="ORF">K1I37_07470</name>
</gene>
<dbReference type="PANTHER" id="PTHR40446">
    <property type="entry name" value="N-ACETYLGLUCOSAMINE-1-PHOSPHODIESTER ALPHA-N-ACETYLGLUCOSAMINIDASE"/>
    <property type="match status" value="1"/>
</dbReference>
<keyword evidence="2" id="KW-0472">Membrane</keyword>
<evidence type="ECO:0000313" key="3">
    <source>
        <dbReference type="EMBL" id="UNO50304.1"/>
    </source>
</evidence>
<dbReference type="OrthoDB" id="9816453at2"/>
<dbReference type="InterPro" id="IPR018711">
    <property type="entry name" value="NAGPA"/>
</dbReference>
<dbReference type="Pfam" id="PF09992">
    <property type="entry name" value="NAGPA"/>
    <property type="match status" value="1"/>
</dbReference>
<dbReference type="GO" id="GO:0016798">
    <property type="term" value="F:hydrolase activity, acting on glycosyl bonds"/>
    <property type="evidence" value="ECO:0007669"/>
    <property type="project" value="UniProtKB-KW"/>
</dbReference>
<feature type="region of interest" description="Disordered" evidence="1">
    <location>
        <begin position="1"/>
        <end position="26"/>
    </location>
</feature>
<keyword evidence="2" id="KW-1133">Transmembrane helix</keyword>
<feature type="compositionally biased region" description="Basic and acidic residues" evidence="1">
    <location>
        <begin position="1"/>
        <end position="19"/>
    </location>
</feature>
<keyword evidence="3" id="KW-0326">Glycosidase</keyword>
<dbReference type="Proteomes" id="UP000829401">
    <property type="component" value="Chromosome"/>
</dbReference>
<dbReference type="KEGG" id="aaco:K1I37_07470"/>
<dbReference type="EMBL" id="CP080467">
    <property type="protein sequence ID" value="UNO50304.1"/>
    <property type="molecule type" value="Genomic_DNA"/>
</dbReference>
<accession>A0A9E7CRR4</accession>
<sequence length="365" mass="39239">MQQQPERRGQPQFHTSHDVRRTKRKRRRARRFMLASVGVLVTMLAVFGGALGVAFGTSWGSHWRLLAAETVASTRHYEWARFLTTRAEYAQIMKGLSGIAVRQSSPNDVVVDNIKKIDAGNSGPVQVIPLHQDGYTGYVVLVPDPKLVRLVPAEVHGSTGEYITSMAQRVGAVAGINASGFEDPNGNGWGGIPVGLEYVGGQVMQSSKETPSWATVGFTSEGVMVMGNYTPSDLSAIGVRDAMQFHPELVVDGQPMITQGDGGWGLDPRTAIGQERDGTVIFVVINGRLHGGHSLGASMKQVMDIMLQYHAVNACAMDGGSSSVLYAEGKILNSPSTLDPNGQRHLPDAWMVFPTEQAAADANLS</sequence>
<feature type="transmembrane region" description="Helical" evidence="2">
    <location>
        <begin position="32"/>
        <end position="55"/>
    </location>
</feature>
<reference evidence="4" key="1">
    <citation type="journal article" date="2022" name="G3 (Bethesda)">
        <title>Unveiling the complete genome sequence of Alicyclobacillus acidoterrestris DSM 3922T, a taint-producing strain.</title>
        <authorList>
            <person name="Leonardo I.C."/>
            <person name="Barreto Crespo M.T."/>
            <person name="Gaspar F.B."/>
        </authorList>
    </citation>
    <scope>NUCLEOTIDE SEQUENCE [LARGE SCALE GENOMIC DNA]</scope>
    <source>
        <strain evidence="4">DSM 3922</strain>
    </source>
</reference>
<dbReference type="AlphaFoldDB" id="T0BWA1"/>
<keyword evidence="2" id="KW-0812">Transmembrane</keyword>
<organism evidence="3 4">
    <name type="scientific">Alicyclobacillus acidoterrestris (strain ATCC 49025 / DSM 3922 / CIP 106132 / NCIMB 13137 / GD3B)</name>
    <dbReference type="NCBI Taxonomy" id="1356854"/>
    <lineage>
        <taxon>Bacteria</taxon>
        <taxon>Bacillati</taxon>
        <taxon>Bacillota</taxon>
        <taxon>Bacilli</taxon>
        <taxon>Bacillales</taxon>
        <taxon>Alicyclobacillaceae</taxon>
        <taxon>Alicyclobacillus</taxon>
    </lineage>
</organism>
<dbReference type="eggNOG" id="COG4632">
    <property type="taxonomic scope" value="Bacteria"/>
</dbReference>
<accession>T0BWA1</accession>
<evidence type="ECO:0000313" key="4">
    <source>
        <dbReference type="Proteomes" id="UP000829401"/>
    </source>
</evidence>
<protein>
    <submittedName>
        <fullName evidence="3">Phosphodiester glycosidase family protein</fullName>
    </submittedName>
</protein>
<name>T0BWA1_ALIAG</name>
<dbReference type="PANTHER" id="PTHR40446:SF2">
    <property type="entry name" value="N-ACETYLGLUCOSAMINE-1-PHOSPHODIESTER ALPHA-N-ACETYLGLUCOSAMINIDASE"/>
    <property type="match status" value="1"/>
</dbReference>
<keyword evidence="4" id="KW-1185">Reference proteome</keyword>
<proteinExistence type="predicted"/>
<dbReference type="RefSeq" id="WP_021297175.1">
    <property type="nucleotide sequence ID" value="NZ_AURB01000145.1"/>
</dbReference>
<dbReference type="STRING" id="1356854.N007_10610"/>